<dbReference type="AlphaFoldDB" id="A0A9D2HCT3"/>
<reference evidence="1" key="2">
    <citation type="submission" date="2021-04" db="EMBL/GenBank/DDBJ databases">
        <authorList>
            <person name="Gilroy R."/>
        </authorList>
    </citation>
    <scope>NUCLEOTIDE SEQUENCE</scope>
    <source>
        <strain evidence="1">CHK186-16707</strain>
    </source>
</reference>
<evidence type="ECO:0000313" key="2">
    <source>
        <dbReference type="Proteomes" id="UP000824225"/>
    </source>
</evidence>
<dbReference type="EMBL" id="DXAN01000020">
    <property type="protein sequence ID" value="HJA08758.1"/>
    <property type="molecule type" value="Genomic_DNA"/>
</dbReference>
<sequence>MLYVAQDLFSLTPLAAGMTATSAEAAPKHVTAPLVIQKQGSFVAGGAVISAKEPYTRCILRPPDRRCMAITPMFSIKNR</sequence>
<name>A0A9D2HCT3_9BACT</name>
<protein>
    <submittedName>
        <fullName evidence="1">Uncharacterized protein</fullName>
    </submittedName>
</protein>
<gene>
    <name evidence="1" type="ORF">H9962_06185</name>
</gene>
<organism evidence="1 2">
    <name type="scientific">Candidatus Mailhella merdigallinarum</name>
    <dbReference type="NCBI Taxonomy" id="2838658"/>
    <lineage>
        <taxon>Bacteria</taxon>
        <taxon>Pseudomonadati</taxon>
        <taxon>Thermodesulfobacteriota</taxon>
        <taxon>Desulfovibrionia</taxon>
        <taxon>Desulfovibrionales</taxon>
        <taxon>Desulfovibrionaceae</taxon>
        <taxon>Mailhella</taxon>
    </lineage>
</organism>
<evidence type="ECO:0000313" key="1">
    <source>
        <dbReference type="EMBL" id="HJA08758.1"/>
    </source>
</evidence>
<reference evidence="1" key="1">
    <citation type="journal article" date="2021" name="PeerJ">
        <title>Extensive microbial diversity within the chicken gut microbiome revealed by metagenomics and culture.</title>
        <authorList>
            <person name="Gilroy R."/>
            <person name="Ravi A."/>
            <person name="Getino M."/>
            <person name="Pursley I."/>
            <person name="Horton D.L."/>
            <person name="Alikhan N.F."/>
            <person name="Baker D."/>
            <person name="Gharbi K."/>
            <person name="Hall N."/>
            <person name="Watson M."/>
            <person name="Adriaenssens E.M."/>
            <person name="Foster-Nyarko E."/>
            <person name="Jarju S."/>
            <person name="Secka A."/>
            <person name="Antonio M."/>
            <person name="Oren A."/>
            <person name="Chaudhuri R.R."/>
            <person name="La Ragione R."/>
            <person name="Hildebrand F."/>
            <person name="Pallen M.J."/>
        </authorList>
    </citation>
    <scope>NUCLEOTIDE SEQUENCE</scope>
    <source>
        <strain evidence="1">CHK186-16707</strain>
    </source>
</reference>
<comment type="caution">
    <text evidence="1">The sequence shown here is derived from an EMBL/GenBank/DDBJ whole genome shotgun (WGS) entry which is preliminary data.</text>
</comment>
<proteinExistence type="predicted"/>
<accession>A0A9D2HCT3</accession>
<dbReference type="Proteomes" id="UP000824225">
    <property type="component" value="Unassembled WGS sequence"/>
</dbReference>